<dbReference type="OrthoDB" id="3800738at2759"/>
<dbReference type="Proteomes" id="UP000070133">
    <property type="component" value="Unassembled WGS sequence"/>
</dbReference>
<proteinExistence type="predicted"/>
<organism evidence="1 2">
    <name type="scientific">Pseudocercospora eumusae</name>
    <dbReference type="NCBI Taxonomy" id="321146"/>
    <lineage>
        <taxon>Eukaryota</taxon>
        <taxon>Fungi</taxon>
        <taxon>Dikarya</taxon>
        <taxon>Ascomycota</taxon>
        <taxon>Pezizomycotina</taxon>
        <taxon>Dothideomycetes</taxon>
        <taxon>Dothideomycetidae</taxon>
        <taxon>Mycosphaerellales</taxon>
        <taxon>Mycosphaerellaceae</taxon>
        <taxon>Pseudocercospora</taxon>
    </lineage>
</organism>
<evidence type="ECO:0008006" key="3">
    <source>
        <dbReference type="Google" id="ProtNLM"/>
    </source>
</evidence>
<evidence type="ECO:0000313" key="2">
    <source>
        <dbReference type="Proteomes" id="UP000070133"/>
    </source>
</evidence>
<evidence type="ECO:0000313" key="1">
    <source>
        <dbReference type="EMBL" id="KXT01685.1"/>
    </source>
</evidence>
<accession>A0A139HGS8</accession>
<dbReference type="SUPFAM" id="SSF81383">
    <property type="entry name" value="F-box domain"/>
    <property type="match status" value="1"/>
</dbReference>
<comment type="caution">
    <text evidence="1">The sequence shown here is derived from an EMBL/GenBank/DDBJ whole genome shotgun (WGS) entry which is preliminary data.</text>
</comment>
<sequence>MATAAHAVFDTAELLEAIILELPVLDMLVYQRVSKNWRDGVQNSIVIKRALFLAPEDAKGHELKADGVTLKNVRNPYPVYKRSGARTVFPGKSRFRVKI</sequence>
<dbReference type="InterPro" id="IPR036047">
    <property type="entry name" value="F-box-like_dom_sf"/>
</dbReference>
<reference evidence="1 2" key="1">
    <citation type="submission" date="2015-07" db="EMBL/GenBank/DDBJ databases">
        <title>Comparative genomics of the Sigatoka disease complex on banana suggests a link between parallel evolutionary changes in Pseudocercospora fijiensis and Pseudocercospora eumusae and increased virulence on the banana host.</title>
        <authorList>
            <person name="Chang T.-C."/>
            <person name="Salvucci A."/>
            <person name="Crous P.W."/>
            <person name="Stergiopoulos I."/>
        </authorList>
    </citation>
    <scope>NUCLEOTIDE SEQUENCE [LARGE SCALE GENOMIC DNA]</scope>
    <source>
        <strain evidence="1 2">CBS 114824</strain>
    </source>
</reference>
<name>A0A139HGS8_9PEZI</name>
<gene>
    <name evidence="1" type="ORF">AC578_2748</name>
</gene>
<protein>
    <recommendedName>
        <fullName evidence="3">F-box domain-containing protein</fullName>
    </recommendedName>
</protein>
<dbReference type="EMBL" id="LFZN01000051">
    <property type="protein sequence ID" value="KXT01685.1"/>
    <property type="molecule type" value="Genomic_DNA"/>
</dbReference>
<keyword evidence="2" id="KW-1185">Reference proteome</keyword>
<dbReference type="AlphaFoldDB" id="A0A139HGS8"/>